<protein>
    <recommendedName>
        <fullName evidence="7">CWH43-like N-terminal domain-containing protein</fullName>
    </recommendedName>
</protein>
<feature type="transmembrane region" description="Helical" evidence="6">
    <location>
        <begin position="287"/>
        <end position="308"/>
    </location>
</feature>
<feature type="transmembrane region" description="Helical" evidence="6">
    <location>
        <begin position="90"/>
        <end position="112"/>
    </location>
</feature>
<dbReference type="InterPro" id="IPR050911">
    <property type="entry name" value="DRAM/TMEM150_Autophagy_Mod"/>
</dbReference>
<gene>
    <name evidence="8" type="ORF">G7Y89_g7111</name>
</gene>
<dbReference type="PANTHER" id="PTHR21324:SF2">
    <property type="entry name" value="EG:22E5.9 PROTEIN"/>
    <property type="match status" value="1"/>
</dbReference>
<keyword evidence="3 6" id="KW-1133">Transmembrane helix</keyword>
<accession>A0A8H4RK01</accession>
<organism evidence="8 9">
    <name type="scientific">Cudoniella acicularis</name>
    <dbReference type="NCBI Taxonomy" id="354080"/>
    <lineage>
        <taxon>Eukaryota</taxon>
        <taxon>Fungi</taxon>
        <taxon>Dikarya</taxon>
        <taxon>Ascomycota</taxon>
        <taxon>Pezizomycotina</taxon>
        <taxon>Leotiomycetes</taxon>
        <taxon>Helotiales</taxon>
        <taxon>Tricladiaceae</taxon>
        <taxon>Cudoniella</taxon>
    </lineage>
</organism>
<feature type="transmembrane region" description="Helical" evidence="6">
    <location>
        <begin position="254"/>
        <end position="275"/>
    </location>
</feature>
<feature type="region of interest" description="Disordered" evidence="5">
    <location>
        <begin position="31"/>
        <end position="72"/>
    </location>
</feature>
<evidence type="ECO:0000256" key="1">
    <source>
        <dbReference type="ARBA" id="ARBA00004127"/>
    </source>
</evidence>
<comment type="caution">
    <text evidence="8">The sequence shown here is derived from an EMBL/GenBank/DDBJ whole genome shotgun (WGS) entry which is preliminary data.</text>
</comment>
<evidence type="ECO:0000256" key="3">
    <source>
        <dbReference type="ARBA" id="ARBA00022989"/>
    </source>
</evidence>
<evidence type="ECO:0000256" key="2">
    <source>
        <dbReference type="ARBA" id="ARBA00022692"/>
    </source>
</evidence>
<keyword evidence="4 6" id="KW-0472">Membrane</keyword>
<evidence type="ECO:0000313" key="8">
    <source>
        <dbReference type="EMBL" id="KAF4631028.1"/>
    </source>
</evidence>
<dbReference type="PANTHER" id="PTHR21324">
    <property type="entry name" value="FASTING-INDUCIBLE INTEGRAL MEMBRANE PROTEIN TM6P1-RELATED"/>
    <property type="match status" value="1"/>
</dbReference>
<keyword evidence="2 6" id="KW-0812">Transmembrane</keyword>
<comment type="subcellular location">
    <subcellularLocation>
        <location evidence="1">Endomembrane system</location>
        <topology evidence="1">Multi-pass membrane protein</topology>
    </subcellularLocation>
</comment>
<evidence type="ECO:0000256" key="6">
    <source>
        <dbReference type="SAM" id="Phobius"/>
    </source>
</evidence>
<name>A0A8H4RK01_9HELO</name>
<dbReference type="Pfam" id="PF10277">
    <property type="entry name" value="Frag1"/>
    <property type="match status" value="1"/>
</dbReference>
<proteinExistence type="predicted"/>
<dbReference type="AlphaFoldDB" id="A0A8H4RK01"/>
<feature type="transmembrane region" description="Helical" evidence="6">
    <location>
        <begin position="145"/>
        <end position="162"/>
    </location>
</feature>
<feature type="transmembrane region" description="Helical" evidence="6">
    <location>
        <begin position="183"/>
        <end position="204"/>
    </location>
</feature>
<feature type="transmembrane region" description="Helical" evidence="6">
    <location>
        <begin position="216"/>
        <end position="234"/>
    </location>
</feature>
<feature type="domain" description="CWH43-like N-terminal" evidence="7">
    <location>
        <begin position="92"/>
        <end position="305"/>
    </location>
</feature>
<evidence type="ECO:0000259" key="7">
    <source>
        <dbReference type="Pfam" id="PF10277"/>
    </source>
</evidence>
<dbReference type="Proteomes" id="UP000566819">
    <property type="component" value="Unassembled WGS sequence"/>
</dbReference>
<evidence type="ECO:0000313" key="9">
    <source>
        <dbReference type="Proteomes" id="UP000566819"/>
    </source>
</evidence>
<dbReference type="InterPro" id="IPR019402">
    <property type="entry name" value="CWH43_N"/>
</dbReference>
<keyword evidence="9" id="KW-1185">Reference proteome</keyword>
<dbReference type="GO" id="GO:0005886">
    <property type="term" value="C:plasma membrane"/>
    <property type="evidence" value="ECO:0007669"/>
    <property type="project" value="TreeGrafter"/>
</dbReference>
<evidence type="ECO:0000256" key="4">
    <source>
        <dbReference type="ARBA" id="ARBA00023136"/>
    </source>
</evidence>
<reference evidence="8 9" key="1">
    <citation type="submission" date="2020-03" db="EMBL/GenBank/DDBJ databases">
        <title>Draft Genome Sequence of Cudoniella acicularis.</title>
        <authorList>
            <person name="Buettner E."/>
            <person name="Kellner H."/>
        </authorList>
    </citation>
    <scope>NUCLEOTIDE SEQUENCE [LARGE SCALE GENOMIC DNA]</scope>
    <source>
        <strain evidence="8 9">DSM 108380</strain>
    </source>
</reference>
<dbReference type="EMBL" id="JAAMPI010000485">
    <property type="protein sequence ID" value="KAF4631028.1"/>
    <property type="molecule type" value="Genomic_DNA"/>
</dbReference>
<sequence length="374" mass="42367">MIRAGMRRIKLTGEVEDRQFCSRDDVNREKRQMATSCDLPRSATQDAPTRGSDATPFNHAHSTSPSPALRRSTPISLQPQYTQLAKMWGISYWVFPVISGLCWLGMLLGLLIRWTSDGEPWYPSMDPGQTIAYISDIGAQSLKPLFIAGSCVTTVFLDLSFLSERWLRHQGRLARNTSLFQKILSWLSIAFALLGTCGLILLSIFDTLRHPTLHDVFLLLFIIGYVVSAIFICWEYQRLGIHFRQHKILRLSFWIKLSFILIEVVLAIAFGVTNFKKTYNAAAVLEWSIAFIFIFYVFSFFIDLLPAVRTKSKDHRFGDGEAETELQMEQNDAYANGRVTADSQRTLGANDARTVNGVKYEEEGGRRAPLASNF</sequence>
<dbReference type="OrthoDB" id="10032492at2759"/>
<evidence type="ECO:0000256" key="5">
    <source>
        <dbReference type="SAM" id="MobiDB-lite"/>
    </source>
</evidence>
<dbReference type="GO" id="GO:0012505">
    <property type="term" value="C:endomembrane system"/>
    <property type="evidence" value="ECO:0007669"/>
    <property type="project" value="UniProtKB-SubCell"/>
</dbReference>